<dbReference type="GO" id="GO:0003676">
    <property type="term" value="F:nucleic acid binding"/>
    <property type="evidence" value="ECO:0007669"/>
    <property type="project" value="InterPro"/>
</dbReference>
<gene>
    <name evidence="8" type="ORF">F2Q70_00019652</name>
</gene>
<dbReference type="AlphaFoldDB" id="A0A8S9GHH5"/>
<feature type="domain" description="RNase H type-1" evidence="7">
    <location>
        <begin position="691"/>
        <end position="791"/>
    </location>
</feature>
<keyword evidence="5" id="KW-0961">Cell wall biogenesis/degradation</keyword>
<feature type="non-terminal residue" evidence="8">
    <location>
        <position position="1"/>
    </location>
</feature>
<keyword evidence="6" id="KW-0732">Signal</keyword>
<evidence type="ECO:0000259" key="7">
    <source>
        <dbReference type="Pfam" id="PF13456"/>
    </source>
</evidence>
<feature type="chain" id="PRO_5035885847" description="RNase H type-1 domain-containing protein" evidence="6">
    <location>
        <begin position="19"/>
        <end position="791"/>
    </location>
</feature>
<dbReference type="EMBL" id="QGKY02001925">
    <property type="protein sequence ID" value="KAF2545651.1"/>
    <property type="molecule type" value="Genomic_DNA"/>
</dbReference>
<comment type="similarity">
    <text evidence="3">Belongs to the pectinacetylesterase family.</text>
</comment>
<dbReference type="GO" id="GO:0009505">
    <property type="term" value="C:plant-type cell wall"/>
    <property type="evidence" value="ECO:0007669"/>
    <property type="project" value="TreeGrafter"/>
</dbReference>
<keyword evidence="4" id="KW-0964">Secreted</keyword>
<reference evidence="8" key="1">
    <citation type="submission" date="2019-12" db="EMBL/GenBank/DDBJ databases">
        <title>Genome sequencing and annotation of Brassica cretica.</title>
        <authorList>
            <person name="Studholme D.J."/>
            <person name="Sarris P.F."/>
        </authorList>
    </citation>
    <scope>NUCLEOTIDE SEQUENCE</scope>
    <source>
        <strain evidence="8">PFS-102/07</strain>
        <tissue evidence="8">Leaf</tissue>
    </source>
</reference>
<name>A0A8S9GHH5_BRACR</name>
<comment type="subcellular location">
    <subcellularLocation>
        <location evidence="2">Secreted</location>
        <location evidence="2">Cell wall</location>
    </subcellularLocation>
</comment>
<dbReference type="GO" id="GO:0052793">
    <property type="term" value="F:pectin acetylesterase activity"/>
    <property type="evidence" value="ECO:0007669"/>
    <property type="project" value="TreeGrafter"/>
</dbReference>
<dbReference type="CDD" id="cd06222">
    <property type="entry name" value="RNase_H_like"/>
    <property type="match status" value="1"/>
</dbReference>
<evidence type="ECO:0000256" key="6">
    <source>
        <dbReference type="SAM" id="SignalP"/>
    </source>
</evidence>
<accession>A0A8S9GHH5</accession>
<dbReference type="Pfam" id="PF13456">
    <property type="entry name" value="RVT_3"/>
    <property type="match status" value="1"/>
</dbReference>
<dbReference type="GO" id="GO:0004523">
    <property type="term" value="F:RNA-DNA hybrid ribonuclease activity"/>
    <property type="evidence" value="ECO:0007669"/>
    <property type="project" value="InterPro"/>
</dbReference>
<protein>
    <recommendedName>
        <fullName evidence="7">RNase H type-1 domain-containing protein</fullName>
    </recommendedName>
</protein>
<dbReference type="InterPro" id="IPR044730">
    <property type="entry name" value="RNase_H-like_dom_plant"/>
</dbReference>
<dbReference type="PANTHER" id="PTHR21562">
    <property type="entry name" value="NOTUM-RELATED"/>
    <property type="match status" value="1"/>
</dbReference>
<feature type="signal peptide" evidence="6">
    <location>
        <begin position="1"/>
        <end position="18"/>
    </location>
</feature>
<dbReference type="PANTHER" id="PTHR21562:SF54">
    <property type="entry name" value="PECTIN ACETYLESTERASE 1"/>
    <property type="match status" value="1"/>
</dbReference>
<evidence type="ECO:0000256" key="3">
    <source>
        <dbReference type="ARBA" id="ARBA00005784"/>
    </source>
</evidence>
<comment type="caution">
    <text evidence="8">The sequence shown here is derived from an EMBL/GenBank/DDBJ whole genome shotgun (WGS) entry which is preliminary data.</text>
</comment>
<dbReference type="Pfam" id="PF03283">
    <property type="entry name" value="PAE"/>
    <property type="match status" value="3"/>
</dbReference>
<organism evidence="8">
    <name type="scientific">Brassica cretica</name>
    <name type="common">Mustard</name>
    <dbReference type="NCBI Taxonomy" id="69181"/>
    <lineage>
        <taxon>Eukaryota</taxon>
        <taxon>Viridiplantae</taxon>
        <taxon>Streptophyta</taxon>
        <taxon>Embryophyta</taxon>
        <taxon>Tracheophyta</taxon>
        <taxon>Spermatophyta</taxon>
        <taxon>Magnoliopsida</taxon>
        <taxon>eudicotyledons</taxon>
        <taxon>Gunneridae</taxon>
        <taxon>Pentapetalae</taxon>
        <taxon>rosids</taxon>
        <taxon>malvids</taxon>
        <taxon>Brassicales</taxon>
        <taxon>Brassicaceae</taxon>
        <taxon>Brassiceae</taxon>
        <taxon>Brassica</taxon>
    </lineage>
</organism>
<evidence type="ECO:0000256" key="5">
    <source>
        <dbReference type="ARBA" id="ARBA00023316"/>
    </source>
</evidence>
<sequence>MNPLRLALLGIFTNGVIGFDEMDLFNRFKDRSVYEKQDNGASVLMVELTLVQAAAAKGAVCLDGSVPGYHLYRGYGSGANNWIIHLQTFTIGIKLKSGIVMVHPLAVTAKTRTDFASANVVARLRLLVNISGDAFSFLEPRRDKNLKMGQMQCLIPNEIRDLLDLSSVGKSLLGALLTGCSAGGLSTILRCDDFKSLFPLRTKVKCMRDAGFFLDTVDISGGRTLRRMYSGVVNTHVTPQNSNPKSFCAKLCREIPETGSPSRRRSFSLPALPLFLFSLLVASLSSLSPHDLSPDRLFLSLPLAATSGGGGRVVSTISGNVNGTPVGNGEGVGVSTQGLQNTLPRTCTNHLDPTSCFFPQNIISQVMTPLYILNSAFDSWQIGNSLAPPSADSSGSWHDCSFMFRCNAAQKKVLEGFRISMLNALETFLTTRKNGVLITSGGKQAPFLQRLDQRGLLDLETDWMGLIELTCLPPVGIVATQRAPWLIWSLWTAPKDWQNAQCQDEPKKPSQRKIEDVPHYDTVLQTDAAWTETTGTAGLGWAIKTARETQRFSSSTTFVISPLMAESLAMREAIKKSKELGIRRLRLAPPSADPSGSWHDCSFMFRCNAAQKKVLEVGIVATQLTPWLIWSLWTARNNLIFNNKIVTVEEAISRAISAAKEWQNAQCQDEPKKPSQRKIEDIPHYNTVLQTDAAWTETTETARLGWAIKTARETQRFSSSTTFVISPLMAESLAMREAIRKSKELRIRRLRCESDSSHLIKALSSSFEPLEIYGIISDIRIEASSFDAISF</sequence>
<evidence type="ECO:0000256" key="2">
    <source>
        <dbReference type="ARBA" id="ARBA00004191"/>
    </source>
</evidence>
<keyword evidence="4" id="KW-0134">Cell wall</keyword>
<evidence type="ECO:0000256" key="4">
    <source>
        <dbReference type="ARBA" id="ARBA00022512"/>
    </source>
</evidence>
<dbReference type="Gene3D" id="3.30.420.10">
    <property type="entry name" value="Ribonuclease H-like superfamily/Ribonuclease H"/>
    <property type="match status" value="1"/>
</dbReference>
<evidence type="ECO:0000256" key="1">
    <source>
        <dbReference type="ARBA" id="ARBA00003534"/>
    </source>
</evidence>
<evidence type="ECO:0000313" key="8">
    <source>
        <dbReference type="EMBL" id="KAF2545651.1"/>
    </source>
</evidence>
<dbReference type="InterPro" id="IPR002156">
    <property type="entry name" value="RNaseH_domain"/>
</dbReference>
<dbReference type="InterPro" id="IPR036397">
    <property type="entry name" value="RNaseH_sf"/>
</dbReference>
<proteinExistence type="inferred from homology"/>
<dbReference type="GO" id="GO:0071555">
    <property type="term" value="P:cell wall organization"/>
    <property type="evidence" value="ECO:0007669"/>
    <property type="project" value="UniProtKB-KW"/>
</dbReference>
<comment type="function">
    <text evidence="1">Hydrolyzes acetyl esters in homogalacturonan regions of pectin. In type I primary cell wall, galacturonic acid residues of pectin can be acetylated at the O-2 and O-3 positions. Decreasing the degree of acetylation of pectin gels in vitro alters their physical properties.</text>
</comment>
<dbReference type="InterPro" id="IPR004963">
    <property type="entry name" value="PAE/NOTUM"/>
</dbReference>